<name>A0A1I7BR38_9FLAO</name>
<dbReference type="GO" id="GO:0006508">
    <property type="term" value="P:proteolysis"/>
    <property type="evidence" value="ECO:0007669"/>
    <property type="project" value="UniProtKB-KW"/>
</dbReference>
<reference evidence="7 8" key="1">
    <citation type="submission" date="2016-10" db="EMBL/GenBank/DDBJ databases">
        <authorList>
            <person name="de Groot N.N."/>
        </authorList>
    </citation>
    <scope>NUCLEOTIDE SEQUENCE [LARGE SCALE GENOMIC DNA]</scope>
    <source>
        <strain evidence="7 8">CGMCC 1.7005</strain>
    </source>
</reference>
<dbReference type="GO" id="GO:0008236">
    <property type="term" value="F:serine-type peptidase activity"/>
    <property type="evidence" value="ECO:0007669"/>
    <property type="project" value="UniProtKB-KW"/>
</dbReference>
<dbReference type="GO" id="GO:0007165">
    <property type="term" value="P:signal transduction"/>
    <property type="evidence" value="ECO:0007669"/>
    <property type="project" value="TreeGrafter"/>
</dbReference>
<dbReference type="InterPro" id="IPR040573">
    <property type="entry name" value="TSP_N"/>
</dbReference>
<evidence type="ECO:0000259" key="6">
    <source>
        <dbReference type="PROSITE" id="PS50106"/>
    </source>
</evidence>
<evidence type="ECO:0000256" key="1">
    <source>
        <dbReference type="ARBA" id="ARBA00009179"/>
    </source>
</evidence>
<dbReference type="GO" id="GO:0004175">
    <property type="term" value="F:endopeptidase activity"/>
    <property type="evidence" value="ECO:0007669"/>
    <property type="project" value="TreeGrafter"/>
</dbReference>
<evidence type="ECO:0000256" key="4">
    <source>
        <dbReference type="ARBA" id="ARBA00022825"/>
    </source>
</evidence>
<dbReference type="PANTHER" id="PTHR32060">
    <property type="entry name" value="TAIL-SPECIFIC PROTEASE"/>
    <property type="match status" value="1"/>
</dbReference>
<dbReference type="Gene3D" id="3.90.226.10">
    <property type="entry name" value="2-enoyl-CoA Hydratase, Chain A, domain 1"/>
    <property type="match status" value="1"/>
</dbReference>
<dbReference type="Pfam" id="PF11818">
    <property type="entry name" value="DUF3340"/>
    <property type="match status" value="1"/>
</dbReference>
<feature type="chain" id="PRO_5015003318" evidence="5">
    <location>
        <begin position="19"/>
        <end position="672"/>
    </location>
</feature>
<dbReference type="PANTHER" id="PTHR32060:SF22">
    <property type="entry name" value="CARBOXYL-TERMINAL-PROCESSING PEPTIDASE 3, CHLOROPLASTIC"/>
    <property type="match status" value="1"/>
</dbReference>
<dbReference type="InterPro" id="IPR029045">
    <property type="entry name" value="ClpP/crotonase-like_dom_sf"/>
</dbReference>
<dbReference type="GO" id="GO:0030288">
    <property type="term" value="C:outer membrane-bounded periplasmic space"/>
    <property type="evidence" value="ECO:0007669"/>
    <property type="project" value="TreeGrafter"/>
</dbReference>
<dbReference type="Pfam" id="PF17804">
    <property type="entry name" value="TSP_NTD"/>
    <property type="match status" value="1"/>
</dbReference>
<sequence length="672" mass="77133">MKFLYCLLLGISSCVTWGQDTLTDSFCSTFEGLEETLKKYHYQVPTQDSVFHQNMIHYFLDEIDPNGQILTLEDEQKITTSLSNTPREMCKQMEDVKEIYKASLQRLDHYFKNFEQEEFQLKNTEIYTYSFTPSRLTLEEHQKLWKKKIRLKAYAKHLQNFDEKDSVQPLTQDKFQAYIKTVLVTENCKLKTYENEIEHMGESLMNAYAMSFDPHSNYFSGSSLMNFEEQLSDEKLSYGIEFNKNRAQEIVIASIAPGSSAWKSNQLHEGDILIKTKHLGTSTENFECSSLESLIDLLQGYAPSAKTSFTFKKSNGEIVEVELEKSEIQVSDNIISSYILDGEQKVGYIYLPSFYTNDDFYFLPNGCANDLAKELLQLKREGIEGLVLDLRDNGGGSLLEAIRLVGSFINYGGITVIDERGEERYTLKDPSRGYVFEKPLVVMINQFSASASELFASAMQDQNRGVVVGSPSYGKSTMQHVLPLERSGEYLANHFVKVTTGAFYRIDGQTHQNKGVQPDITFPLPYQGLPISEKNNVNALQFDTISKKTYYYPLSPIILDKIQELSKNRIEQDSNFLEVQNFNQKLIKQFTGSQISCKYEDFVEYYYSNNRLESDTSKMAFKADRPNYFKDNLYTAKADEIIANSLEGIKDDIYLNEAYQILIDLINQTQNK</sequence>
<gene>
    <name evidence="7" type="ORF">SAMN05216474_3016</name>
</gene>
<protein>
    <submittedName>
        <fullName evidence="7">C-terminal processing peptidase-1. Serine peptidase. MEROPS family S41A</fullName>
    </submittedName>
</protein>
<dbReference type="AlphaFoldDB" id="A0A1I7BR38"/>
<keyword evidence="4" id="KW-0720">Serine protease</keyword>
<evidence type="ECO:0000313" key="8">
    <source>
        <dbReference type="Proteomes" id="UP000236454"/>
    </source>
</evidence>
<evidence type="ECO:0000256" key="3">
    <source>
        <dbReference type="ARBA" id="ARBA00022801"/>
    </source>
</evidence>
<evidence type="ECO:0000256" key="2">
    <source>
        <dbReference type="ARBA" id="ARBA00022670"/>
    </source>
</evidence>
<comment type="similarity">
    <text evidence="1">Belongs to the peptidase S41A family.</text>
</comment>
<dbReference type="Proteomes" id="UP000236454">
    <property type="component" value="Unassembled WGS sequence"/>
</dbReference>
<keyword evidence="8" id="KW-1185">Reference proteome</keyword>
<keyword evidence="5" id="KW-0732">Signal</keyword>
<dbReference type="InterPro" id="IPR001478">
    <property type="entry name" value="PDZ"/>
</dbReference>
<keyword evidence="2" id="KW-0645">Protease</keyword>
<dbReference type="PROSITE" id="PS50106">
    <property type="entry name" value="PDZ"/>
    <property type="match status" value="1"/>
</dbReference>
<dbReference type="SMART" id="SM00245">
    <property type="entry name" value="TSPc"/>
    <property type="match status" value="1"/>
</dbReference>
<dbReference type="CDD" id="cd07560">
    <property type="entry name" value="Peptidase_S41_CPP"/>
    <property type="match status" value="1"/>
</dbReference>
<evidence type="ECO:0000256" key="5">
    <source>
        <dbReference type="SAM" id="SignalP"/>
    </source>
</evidence>
<dbReference type="SUPFAM" id="SSF50156">
    <property type="entry name" value="PDZ domain-like"/>
    <property type="match status" value="1"/>
</dbReference>
<accession>A0A1I7BR38</accession>
<dbReference type="InterPro" id="IPR036034">
    <property type="entry name" value="PDZ_sf"/>
</dbReference>
<keyword evidence="3" id="KW-0378">Hydrolase</keyword>
<dbReference type="SUPFAM" id="SSF52096">
    <property type="entry name" value="ClpP/crotonase"/>
    <property type="match status" value="1"/>
</dbReference>
<dbReference type="Pfam" id="PF03572">
    <property type="entry name" value="Peptidase_S41"/>
    <property type="match status" value="1"/>
</dbReference>
<dbReference type="RefSeq" id="WP_090252819.1">
    <property type="nucleotide sequence ID" value="NZ_FPAS01000006.1"/>
</dbReference>
<feature type="signal peptide" evidence="5">
    <location>
        <begin position="1"/>
        <end position="18"/>
    </location>
</feature>
<dbReference type="Gene3D" id="2.30.42.10">
    <property type="match status" value="1"/>
</dbReference>
<dbReference type="InterPro" id="IPR004447">
    <property type="entry name" value="Peptidase_S41A"/>
</dbReference>
<dbReference type="STRING" id="477690.SAMN05216474_3016"/>
<dbReference type="EMBL" id="FPAS01000006">
    <property type="protein sequence ID" value="SFT89654.1"/>
    <property type="molecule type" value="Genomic_DNA"/>
</dbReference>
<dbReference type="InterPro" id="IPR020992">
    <property type="entry name" value="Tail_Prtase_C"/>
</dbReference>
<proteinExistence type="inferred from homology"/>
<organism evidence="7 8">
    <name type="scientific">Lishizhenia tianjinensis</name>
    <dbReference type="NCBI Taxonomy" id="477690"/>
    <lineage>
        <taxon>Bacteria</taxon>
        <taxon>Pseudomonadati</taxon>
        <taxon>Bacteroidota</taxon>
        <taxon>Flavobacteriia</taxon>
        <taxon>Flavobacteriales</taxon>
        <taxon>Crocinitomicaceae</taxon>
        <taxon>Lishizhenia</taxon>
    </lineage>
</organism>
<feature type="domain" description="PDZ" evidence="6">
    <location>
        <begin position="224"/>
        <end position="299"/>
    </location>
</feature>
<dbReference type="OrthoDB" id="9812068at2"/>
<dbReference type="InterPro" id="IPR005151">
    <property type="entry name" value="Tail-specific_protease"/>
</dbReference>
<evidence type="ECO:0000313" key="7">
    <source>
        <dbReference type="EMBL" id="SFT89654.1"/>
    </source>
</evidence>